<dbReference type="OrthoDB" id="10009575at2759"/>
<reference evidence="11" key="1">
    <citation type="submission" date="2022-01" db="EMBL/GenBank/DDBJ databases">
        <authorList>
            <person name="Braso-Vives M."/>
        </authorList>
    </citation>
    <scope>NUCLEOTIDE SEQUENCE</scope>
</reference>
<dbReference type="PANTHER" id="PTHR24392">
    <property type="entry name" value="ZINC FINGER PROTEIN"/>
    <property type="match status" value="1"/>
</dbReference>
<evidence type="ECO:0000256" key="3">
    <source>
        <dbReference type="ARBA" id="ARBA00022737"/>
    </source>
</evidence>
<dbReference type="InterPro" id="IPR036236">
    <property type="entry name" value="Znf_C2H2_sf"/>
</dbReference>
<dbReference type="InterPro" id="IPR013087">
    <property type="entry name" value="Znf_C2H2_type"/>
</dbReference>
<dbReference type="PROSITE" id="PS50157">
    <property type="entry name" value="ZINC_FINGER_C2H2_2"/>
    <property type="match status" value="5"/>
</dbReference>
<accession>A0A8J9Z9H4</accession>
<feature type="domain" description="C2H2-type" evidence="10">
    <location>
        <begin position="677"/>
        <end position="704"/>
    </location>
</feature>
<evidence type="ECO:0000256" key="9">
    <source>
        <dbReference type="SAM" id="MobiDB-lite"/>
    </source>
</evidence>
<evidence type="ECO:0000259" key="10">
    <source>
        <dbReference type="PROSITE" id="PS50157"/>
    </source>
</evidence>
<feature type="compositionally biased region" description="Polar residues" evidence="9">
    <location>
        <begin position="630"/>
        <end position="639"/>
    </location>
</feature>
<keyword evidence="6" id="KW-0238">DNA-binding</keyword>
<feature type="region of interest" description="Disordered" evidence="9">
    <location>
        <begin position="486"/>
        <end position="506"/>
    </location>
</feature>
<evidence type="ECO:0000313" key="12">
    <source>
        <dbReference type="Proteomes" id="UP000838412"/>
    </source>
</evidence>
<name>A0A8J9Z9H4_BRALA</name>
<evidence type="ECO:0000256" key="2">
    <source>
        <dbReference type="ARBA" id="ARBA00022723"/>
    </source>
</evidence>
<feature type="compositionally biased region" description="Polar residues" evidence="9">
    <location>
        <begin position="226"/>
        <end position="238"/>
    </location>
</feature>
<keyword evidence="12" id="KW-1185">Reference proteome</keyword>
<sequence length="798" mass="90649">MPSSRPQVFGLSKDVTLAVLPRLYMQEVLIELGRRDIDFRQVLITTLHDVMVREYQQLDSQSEPTTPDVTCHVTRRVGYGFYDPSPWAGELVGRRGVPVDRYIESYRGDTHMDAPTDLSMRSVDREEVREQERRDTKESYQIVTARRTDQERWSHAHAYTEYGTHRQEMSHDHMPQEAENRKIFDRPSSEDEDKSPLERRDEYGRDPSTSSVSQDGEYRCREQEENNATLSSDTSASPDTRPPDRHSQSSIAETPSPCTGPQETSTSQYQDQSEGLSGTRIDTNLPSRNTENCDENSHERMTSDIANANLKEPETMDKNASGSVLSAVFHEAHIYKRPEEHRSRPSMNLQSSSMPPEPVAYAERQLQRSDTSSAPRPLIPSYHGQGGRSSTESHMEPVLSELTPSAERQLIHQTAQLCESSVAFPYRRRNGESSVTQPRDGPPSTVSTSLETLPGFQKLVQINGSTVWVPRTFDTISPLTYPPVHVNPGDTAHAHQSSPSSHQVENIEKNLQGEPVPMESQEAMPARHQVDNTPREIQTSEEQYTYQEQPPDFLTQGELSIVIKKEPLSPLSDSVNEEERELIQGVLSGASLTESLEQQMLNSGDAPRGTEGQNLERPPGSEHETGADEGSSSATSEISDGSRKWRKLYHCPLCSYFTRHRGNVKQHVRVHTRERPFKCPMCDYTGARKEHVQVHMKRHTGERPFKCDHCEYRTSRKPDLVKHLRTHSGDRPYACPKCAYRAAVQSALVNHLRTHTGEKPYKCPFCNHSTARRRELFKHMGRHSEEERNYAVELYGKR</sequence>
<organism evidence="11 12">
    <name type="scientific">Branchiostoma lanceolatum</name>
    <name type="common">Common lancelet</name>
    <name type="synonym">Amphioxus lanceolatum</name>
    <dbReference type="NCBI Taxonomy" id="7740"/>
    <lineage>
        <taxon>Eukaryota</taxon>
        <taxon>Metazoa</taxon>
        <taxon>Chordata</taxon>
        <taxon>Cephalochordata</taxon>
        <taxon>Leptocardii</taxon>
        <taxon>Amphioxiformes</taxon>
        <taxon>Branchiostomatidae</taxon>
        <taxon>Branchiostoma</taxon>
    </lineage>
</organism>
<feature type="compositionally biased region" description="Polar residues" evidence="9">
    <location>
        <begin position="248"/>
        <end position="290"/>
    </location>
</feature>
<evidence type="ECO:0000256" key="8">
    <source>
        <dbReference type="PROSITE-ProRule" id="PRU00042"/>
    </source>
</evidence>
<dbReference type="FunFam" id="3.30.160.60:FF:004514">
    <property type="match status" value="1"/>
</dbReference>
<protein>
    <submittedName>
        <fullName evidence="11">REST protein</fullName>
    </submittedName>
</protein>
<feature type="region of interest" description="Disordered" evidence="9">
    <location>
        <begin position="429"/>
        <end position="448"/>
    </location>
</feature>
<dbReference type="SMART" id="SM00355">
    <property type="entry name" value="ZnF_C2H2"/>
    <property type="match status" value="5"/>
</dbReference>
<feature type="region of interest" description="Disordered" evidence="9">
    <location>
        <begin position="601"/>
        <end position="639"/>
    </location>
</feature>
<feature type="domain" description="C2H2-type" evidence="10">
    <location>
        <begin position="733"/>
        <end position="760"/>
    </location>
</feature>
<feature type="compositionally biased region" description="Basic and acidic residues" evidence="9">
    <location>
        <begin position="165"/>
        <end position="205"/>
    </location>
</feature>
<dbReference type="GO" id="GO:0005634">
    <property type="term" value="C:nucleus"/>
    <property type="evidence" value="ECO:0007669"/>
    <property type="project" value="UniProtKB-SubCell"/>
</dbReference>
<feature type="region of interest" description="Disordered" evidence="9">
    <location>
        <begin position="335"/>
        <end position="395"/>
    </location>
</feature>
<keyword evidence="5" id="KW-0862">Zinc</keyword>
<evidence type="ECO:0000313" key="11">
    <source>
        <dbReference type="EMBL" id="CAH1250326.1"/>
    </source>
</evidence>
<feature type="region of interest" description="Disordered" evidence="9">
    <location>
        <begin position="165"/>
        <end position="319"/>
    </location>
</feature>
<feature type="domain" description="C2H2-type" evidence="10">
    <location>
        <begin position="705"/>
        <end position="732"/>
    </location>
</feature>
<dbReference type="GO" id="GO:0003677">
    <property type="term" value="F:DNA binding"/>
    <property type="evidence" value="ECO:0007669"/>
    <property type="project" value="UniProtKB-KW"/>
</dbReference>
<dbReference type="PANTHER" id="PTHR24392:SF31">
    <property type="entry name" value="C2H2-TYPE DOMAIN-CONTAINING PROTEIN"/>
    <property type="match status" value="1"/>
</dbReference>
<keyword evidence="3" id="KW-0677">Repeat</keyword>
<keyword evidence="7" id="KW-0539">Nucleus</keyword>
<keyword evidence="4 8" id="KW-0863">Zinc-finger</keyword>
<evidence type="ECO:0000256" key="5">
    <source>
        <dbReference type="ARBA" id="ARBA00022833"/>
    </source>
</evidence>
<feature type="compositionally biased region" description="Polar residues" evidence="9">
    <location>
        <begin position="345"/>
        <end position="354"/>
    </location>
</feature>
<dbReference type="SUPFAM" id="SSF57667">
    <property type="entry name" value="beta-beta-alpha zinc fingers"/>
    <property type="match status" value="3"/>
</dbReference>
<dbReference type="Proteomes" id="UP000838412">
    <property type="component" value="Chromosome 18"/>
</dbReference>
<evidence type="ECO:0000256" key="1">
    <source>
        <dbReference type="ARBA" id="ARBA00004123"/>
    </source>
</evidence>
<evidence type="ECO:0000256" key="7">
    <source>
        <dbReference type="ARBA" id="ARBA00023242"/>
    </source>
</evidence>
<comment type="subcellular location">
    <subcellularLocation>
        <location evidence="1">Nucleus</location>
    </subcellularLocation>
</comment>
<feature type="region of interest" description="Disordered" evidence="9">
    <location>
        <begin position="110"/>
        <end position="151"/>
    </location>
</feature>
<keyword evidence="2" id="KW-0479">Metal-binding</keyword>
<gene>
    <name evidence="11" type="primary">REST</name>
    <name evidence="11" type="ORF">BLAG_LOCUS11119</name>
</gene>
<dbReference type="Pfam" id="PF00096">
    <property type="entry name" value="zf-C2H2"/>
    <property type="match status" value="2"/>
</dbReference>
<feature type="compositionally biased region" description="Low complexity" evidence="9">
    <location>
        <begin position="494"/>
        <end position="503"/>
    </location>
</feature>
<dbReference type="EMBL" id="OV696703">
    <property type="protein sequence ID" value="CAH1250326.1"/>
    <property type="molecule type" value="Genomic_DNA"/>
</dbReference>
<dbReference type="AlphaFoldDB" id="A0A8J9Z9H4"/>
<dbReference type="GO" id="GO:0008270">
    <property type="term" value="F:zinc ion binding"/>
    <property type="evidence" value="ECO:0007669"/>
    <property type="project" value="UniProtKB-KW"/>
</dbReference>
<dbReference type="FunFam" id="3.30.160.60:FF:000669">
    <property type="entry name" value="zinc finger protein 64 isoform X1"/>
    <property type="match status" value="1"/>
</dbReference>
<feature type="domain" description="C2H2-type" evidence="10">
    <location>
        <begin position="649"/>
        <end position="676"/>
    </location>
</feature>
<evidence type="ECO:0000256" key="4">
    <source>
        <dbReference type="ARBA" id="ARBA00022771"/>
    </source>
</evidence>
<feature type="compositionally biased region" description="Basic and acidic residues" evidence="9">
    <location>
        <begin position="122"/>
        <end position="138"/>
    </location>
</feature>
<feature type="domain" description="C2H2-type" evidence="10">
    <location>
        <begin position="761"/>
        <end position="788"/>
    </location>
</feature>
<evidence type="ECO:0000256" key="6">
    <source>
        <dbReference type="ARBA" id="ARBA00023125"/>
    </source>
</evidence>
<dbReference type="Gene3D" id="3.30.160.60">
    <property type="entry name" value="Classic Zinc Finger"/>
    <property type="match status" value="5"/>
</dbReference>
<dbReference type="FunFam" id="3.30.160.60:FF:000123">
    <property type="entry name" value="transcriptional repressor CTCF isoform X1"/>
    <property type="match status" value="1"/>
</dbReference>
<proteinExistence type="predicted"/>